<comment type="caution">
    <text evidence="2">The sequence shown here is derived from an EMBL/GenBank/DDBJ whole genome shotgun (WGS) entry which is preliminary data.</text>
</comment>
<keyword evidence="1" id="KW-0812">Transmembrane</keyword>
<keyword evidence="3" id="KW-1185">Reference proteome</keyword>
<dbReference type="AlphaFoldDB" id="A0A9D3QBD4"/>
<organism evidence="2 3">
    <name type="scientific">Megalops atlanticus</name>
    <name type="common">Tarpon</name>
    <name type="synonym">Clupea gigantea</name>
    <dbReference type="NCBI Taxonomy" id="7932"/>
    <lineage>
        <taxon>Eukaryota</taxon>
        <taxon>Metazoa</taxon>
        <taxon>Chordata</taxon>
        <taxon>Craniata</taxon>
        <taxon>Vertebrata</taxon>
        <taxon>Euteleostomi</taxon>
        <taxon>Actinopterygii</taxon>
        <taxon>Neopterygii</taxon>
        <taxon>Teleostei</taxon>
        <taxon>Elopiformes</taxon>
        <taxon>Megalopidae</taxon>
        <taxon>Megalops</taxon>
    </lineage>
</organism>
<gene>
    <name evidence="2" type="ORF">MATL_G00050850</name>
</gene>
<keyword evidence="1" id="KW-1133">Transmembrane helix</keyword>
<dbReference type="EMBL" id="JAFDVH010000003">
    <property type="protein sequence ID" value="KAG7484574.1"/>
    <property type="molecule type" value="Genomic_DNA"/>
</dbReference>
<sequence>MESTGKPKEETKALFNRSVWRSQILSLASLPTVACFILSVSSVAICFLTSFKTSQLEHRVHALEMEKRSIPHPSASVLSEEGTVPALRDTIEKIIQERIAETIPKLRAARDVAQECSCPPGAFFHAYVVILLFWL</sequence>
<feature type="transmembrane region" description="Helical" evidence="1">
    <location>
        <begin position="24"/>
        <end position="49"/>
    </location>
</feature>
<reference evidence="2" key="1">
    <citation type="submission" date="2021-01" db="EMBL/GenBank/DDBJ databases">
        <authorList>
            <person name="Zahm M."/>
            <person name="Roques C."/>
            <person name="Cabau C."/>
            <person name="Klopp C."/>
            <person name="Donnadieu C."/>
            <person name="Jouanno E."/>
            <person name="Lampietro C."/>
            <person name="Louis A."/>
            <person name="Herpin A."/>
            <person name="Echchiki A."/>
            <person name="Berthelot C."/>
            <person name="Parey E."/>
            <person name="Roest-Crollius H."/>
            <person name="Braasch I."/>
            <person name="Postlethwait J."/>
            <person name="Bobe J."/>
            <person name="Montfort J."/>
            <person name="Bouchez O."/>
            <person name="Begum T."/>
            <person name="Mejri S."/>
            <person name="Adams A."/>
            <person name="Chen W.-J."/>
            <person name="Guiguen Y."/>
        </authorList>
    </citation>
    <scope>NUCLEOTIDE SEQUENCE</scope>
    <source>
        <strain evidence="2">YG-15Mar2019-1</strain>
        <tissue evidence="2">Brain</tissue>
    </source>
</reference>
<accession>A0A9D3QBD4</accession>
<dbReference type="Proteomes" id="UP001046870">
    <property type="component" value="Chromosome 3"/>
</dbReference>
<keyword evidence="1" id="KW-0472">Membrane</keyword>
<name>A0A9D3QBD4_MEGAT</name>
<protein>
    <submittedName>
        <fullName evidence="2">Uncharacterized protein</fullName>
    </submittedName>
</protein>
<dbReference type="OrthoDB" id="5983381at2759"/>
<evidence type="ECO:0000256" key="1">
    <source>
        <dbReference type="SAM" id="Phobius"/>
    </source>
</evidence>
<proteinExistence type="predicted"/>
<evidence type="ECO:0000313" key="2">
    <source>
        <dbReference type="EMBL" id="KAG7484574.1"/>
    </source>
</evidence>
<evidence type="ECO:0000313" key="3">
    <source>
        <dbReference type="Proteomes" id="UP001046870"/>
    </source>
</evidence>